<keyword evidence="3" id="KW-0804">Transcription</keyword>
<proteinExistence type="predicted"/>
<accession>A0A4R5ETA1</accession>
<dbReference type="GO" id="GO:0003700">
    <property type="term" value="F:DNA-binding transcription factor activity"/>
    <property type="evidence" value="ECO:0007669"/>
    <property type="project" value="InterPro"/>
</dbReference>
<evidence type="ECO:0000313" key="6">
    <source>
        <dbReference type="Proteomes" id="UP000294662"/>
    </source>
</evidence>
<dbReference type="PANTHER" id="PTHR43537:SF49">
    <property type="entry name" value="TRANSCRIPTIONAL REGULATORY PROTEIN"/>
    <property type="match status" value="1"/>
</dbReference>
<dbReference type="InterPro" id="IPR000524">
    <property type="entry name" value="Tscrpt_reg_HTH_GntR"/>
</dbReference>
<comment type="caution">
    <text evidence="5">The sequence shown here is derived from an EMBL/GenBank/DDBJ whole genome shotgun (WGS) entry which is preliminary data.</text>
</comment>
<dbReference type="CDD" id="cd07377">
    <property type="entry name" value="WHTH_GntR"/>
    <property type="match status" value="1"/>
</dbReference>
<evidence type="ECO:0000259" key="4">
    <source>
        <dbReference type="PROSITE" id="PS50949"/>
    </source>
</evidence>
<dbReference type="InterPro" id="IPR008920">
    <property type="entry name" value="TF_FadR/GntR_C"/>
</dbReference>
<keyword evidence="2" id="KW-0238">DNA-binding</keyword>
<dbReference type="SMART" id="SM00345">
    <property type="entry name" value="HTH_GNTR"/>
    <property type="match status" value="1"/>
</dbReference>
<dbReference type="InterPro" id="IPR036388">
    <property type="entry name" value="WH-like_DNA-bd_sf"/>
</dbReference>
<name>A0A4R5ETA1_9RHOB</name>
<dbReference type="InterPro" id="IPR036390">
    <property type="entry name" value="WH_DNA-bd_sf"/>
</dbReference>
<dbReference type="PANTHER" id="PTHR43537">
    <property type="entry name" value="TRANSCRIPTIONAL REGULATOR, GNTR FAMILY"/>
    <property type="match status" value="1"/>
</dbReference>
<reference evidence="5 6" key="1">
    <citation type="submission" date="2019-03" db="EMBL/GenBank/DDBJ databases">
        <authorList>
            <person name="Zhang S."/>
        </authorList>
    </citation>
    <scope>NUCLEOTIDE SEQUENCE [LARGE SCALE GENOMIC DNA]</scope>
    <source>
        <strain evidence="5 6">S4J41</strain>
    </source>
</reference>
<dbReference type="InterPro" id="IPR011711">
    <property type="entry name" value="GntR_C"/>
</dbReference>
<dbReference type="EMBL" id="SMFP01000006">
    <property type="protein sequence ID" value="TDE37940.1"/>
    <property type="molecule type" value="Genomic_DNA"/>
</dbReference>
<protein>
    <submittedName>
        <fullName evidence="5">GntR family transcriptional regulator</fullName>
    </submittedName>
</protein>
<sequence length="220" mass="24514">MAIRAADSIFETLIDEIMAGQMVPGEPLVEQTLAEQFGVSRTPVREALHRLEQACLAERGARRAFVVRRMAPEDLAELFEATGEIESTLAALAAKRMSEIERRKLETVLDEGDACDDPAAYSEINSRFHEIIKSGARNSILASTLDELNLRTLAWRAANFREDSRRLASSRVEHRGITQAILSQDADTTRRQMCSHVASSYIVLSDILARRSPDRSGPQF</sequence>
<dbReference type="Gene3D" id="1.20.120.530">
    <property type="entry name" value="GntR ligand-binding domain-like"/>
    <property type="match status" value="1"/>
</dbReference>
<dbReference type="Pfam" id="PF00392">
    <property type="entry name" value="GntR"/>
    <property type="match status" value="1"/>
</dbReference>
<dbReference type="SUPFAM" id="SSF48008">
    <property type="entry name" value="GntR ligand-binding domain-like"/>
    <property type="match status" value="1"/>
</dbReference>
<keyword evidence="1" id="KW-0805">Transcription regulation</keyword>
<dbReference type="Gene3D" id="1.10.10.10">
    <property type="entry name" value="Winged helix-like DNA-binding domain superfamily/Winged helix DNA-binding domain"/>
    <property type="match status" value="1"/>
</dbReference>
<dbReference type="SUPFAM" id="SSF46785">
    <property type="entry name" value="Winged helix' DNA-binding domain"/>
    <property type="match status" value="1"/>
</dbReference>
<dbReference type="SMART" id="SM00895">
    <property type="entry name" value="FCD"/>
    <property type="match status" value="1"/>
</dbReference>
<keyword evidence="6" id="KW-1185">Reference proteome</keyword>
<dbReference type="Pfam" id="PF07729">
    <property type="entry name" value="FCD"/>
    <property type="match status" value="1"/>
</dbReference>
<dbReference type="RefSeq" id="WP_132829224.1">
    <property type="nucleotide sequence ID" value="NZ_SMFP01000006.1"/>
</dbReference>
<organism evidence="5 6">
    <name type="scientific">Antarcticimicrobium sediminis</name>
    <dbReference type="NCBI Taxonomy" id="2546227"/>
    <lineage>
        <taxon>Bacteria</taxon>
        <taxon>Pseudomonadati</taxon>
        <taxon>Pseudomonadota</taxon>
        <taxon>Alphaproteobacteria</taxon>
        <taxon>Rhodobacterales</taxon>
        <taxon>Paracoccaceae</taxon>
        <taxon>Antarcticimicrobium</taxon>
    </lineage>
</organism>
<evidence type="ECO:0000256" key="2">
    <source>
        <dbReference type="ARBA" id="ARBA00023125"/>
    </source>
</evidence>
<evidence type="ECO:0000256" key="1">
    <source>
        <dbReference type="ARBA" id="ARBA00023015"/>
    </source>
</evidence>
<dbReference type="AlphaFoldDB" id="A0A4R5ETA1"/>
<dbReference type="Proteomes" id="UP000294662">
    <property type="component" value="Unassembled WGS sequence"/>
</dbReference>
<gene>
    <name evidence="5" type="ORF">E1B25_10975</name>
</gene>
<dbReference type="OrthoDB" id="7620579at2"/>
<feature type="domain" description="HTH gntR-type" evidence="4">
    <location>
        <begin position="3"/>
        <end position="70"/>
    </location>
</feature>
<dbReference type="PROSITE" id="PS50949">
    <property type="entry name" value="HTH_GNTR"/>
    <property type="match status" value="1"/>
</dbReference>
<evidence type="ECO:0000313" key="5">
    <source>
        <dbReference type="EMBL" id="TDE37940.1"/>
    </source>
</evidence>
<dbReference type="GO" id="GO:0003677">
    <property type="term" value="F:DNA binding"/>
    <property type="evidence" value="ECO:0007669"/>
    <property type="project" value="UniProtKB-KW"/>
</dbReference>
<evidence type="ECO:0000256" key="3">
    <source>
        <dbReference type="ARBA" id="ARBA00023163"/>
    </source>
</evidence>